<keyword evidence="2" id="KW-1185">Reference proteome</keyword>
<feature type="non-terminal residue" evidence="1">
    <location>
        <position position="1"/>
    </location>
</feature>
<dbReference type="Proteomes" id="UP001186974">
    <property type="component" value="Unassembled WGS sequence"/>
</dbReference>
<dbReference type="EMBL" id="JAWDJW010000390">
    <property type="protein sequence ID" value="KAK3080820.1"/>
    <property type="molecule type" value="Genomic_DNA"/>
</dbReference>
<organism evidence="1 2">
    <name type="scientific">Coniosporium uncinatum</name>
    <dbReference type="NCBI Taxonomy" id="93489"/>
    <lineage>
        <taxon>Eukaryota</taxon>
        <taxon>Fungi</taxon>
        <taxon>Dikarya</taxon>
        <taxon>Ascomycota</taxon>
        <taxon>Pezizomycotina</taxon>
        <taxon>Dothideomycetes</taxon>
        <taxon>Dothideomycetes incertae sedis</taxon>
        <taxon>Coniosporium</taxon>
    </lineage>
</organism>
<accession>A0ACC3DVH4</accession>
<gene>
    <name evidence="1" type="ORF">LTS18_012849</name>
</gene>
<name>A0ACC3DVH4_9PEZI</name>
<comment type="caution">
    <text evidence="1">The sequence shown here is derived from an EMBL/GenBank/DDBJ whole genome shotgun (WGS) entry which is preliminary data.</text>
</comment>
<proteinExistence type="predicted"/>
<protein>
    <submittedName>
        <fullName evidence="1">Uncharacterized protein</fullName>
    </submittedName>
</protein>
<evidence type="ECO:0000313" key="1">
    <source>
        <dbReference type="EMBL" id="KAK3080820.1"/>
    </source>
</evidence>
<evidence type="ECO:0000313" key="2">
    <source>
        <dbReference type="Proteomes" id="UP001186974"/>
    </source>
</evidence>
<sequence length="185" mass="19835">PLRLTVNDIFRGGINNPLSISGRIEQGSLQVGEQILVQPAGETAHIKAIELANEGAEWAVAGQIVTLHLTDIDAAHLRQGDIVCSVASPIQNLTSFTAKVLAFEHVLPGYVDVHRGPMYQTGRIERLVALLDKASGEVVKRKPRIVQPGQVVRCVVEVEGKMPLEKGGRVVLRSEGVTVGAGLLE</sequence>
<reference evidence="1" key="1">
    <citation type="submission" date="2024-09" db="EMBL/GenBank/DDBJ databases">
        <title>Black Yeasts Isolated from many extreme environments.</title>
        <authorList>
            <person name="Coleine C."/>
            <person name="Stajich J.E."/>
            <person name="Selbmann L."/>
        </authorList>
    </citation>
    <scope>NUCLEOTIDE SEQUENCE</scope>
    <source>
        <strain evidence="1">CCFEE 5737</strain>
    </source>
</reference>